<organism evidence="1 2">
    <name type="scientific">Porphyromonas levii</name>
    <dbReference type="NCBI Taxonomy" id="28114"/>
    <lineage>
        <taxon>Bacteria</taxon>
        <taxon>Pseudomonadati</taxon>
        <taxon>Bacteroidota</taxon>
        <taxon>Bacteroidia</taxon>
        <taxon>Bacteroidales</taxon>
        <taxon>Porphyromonadaceae</taxon>
        <taxon>Porphyromonas</taxon>
    </lineage>
</organism>
<dbReference type="OrthoDB" id="835620at2"/>
<name>A0A4Y8WP12_9PORP</name>
<dbReference type="STRING" id="1122973.GCA_000379925_00547"/>
<accession>A0A4Y8WP12</accession>
<keyword evidence="1" id="KW-0067">ATP-binding</keyword>
<dbReference type="Gene3D" id="3.40.50.300">
    <property type="entry name" value="P-loop containing nucleotide triphosphate hydrolases"/>
    <property type="match status" value="1"/>
</dbReference>
<protein>
    <submittedName>
        <fullName evidence="1">ATP-binding protein</fullName>
    </submittedName>
</protein>
<dbReference type="SUPFAM" id="SSF52540">
    <property type="entry name" value="P-loop containing nucleoside triphosphate hydrolases"/>
    <property type="match status" value="1"/>
</dbReference>
<keyword evidence="2" id="KW-1185">Reference proteome</keyword>
<evidence type="ECO:0000313" key="1">
    <source>
        <dbReference type="EMBL" id="TFH95143.1"/>
    </source>
</evidence>
<dbReference type="InterPro" id="IPR027417">
    <property type="entry name" value="P-loop_NTPase"/>
</dbReference>
<dbReference type="EMBL" id="SPNC01000064">
    <property type="protein sequence ID" value="TFH95143.1"/>
    <property type="molecule type" value="Genomic_DNA"/>
</dbReference>
<sequence length="223" mass="25365">MNIDLRALQMQQNLKRVQGTQLFRPDCLLPLATQVDRLEQALQIAYASEVLSRGRQLVPDQATRANLHKVAEWLTNPLAKPWLLIYGGVGNGKTTLLRAIQAFVNSQRFYIGNTRVQMLVQTASRLSALAVESPRLFESRTDQECIGIDDLGVEPLEVNSFGTRSTPIAELLLHRYERMRFTILTSNLSEEQLTSRYGERITDRLREVCDRLWMDGASYRGTV</sequence>
<evidence type="ECO:0000313" key="2">
    <source>
        <dbReference type="Proteomes" id="UP000297225"/>
    </source>
</evidence>
<dbReference type="GO" id="GO:0005524">
    <property type="term" value="F:ATP binding"/>
    <property type="evidence" value="ECO:0007669"/>
    <property type="project" value="UniProtKB-KW"/>
</dbReference>
<dbReference type="Proteomes" id="UP000297225">
    <property type="component" value="Unassembled WGS sequence"/>
</dbReference>
<comment type="caution">
    <text evidence="1">The sequence shown here is derived from an EMBL/GenBank/DDBJ whole genome shotgun (WGS) entry which is preliminary data.</text>
</comment>
<reference evidence="1 2" key="1">
    <citation type="submission" date="2019-03" db="EMBL/GenBank/DDBJ databases">
        <title>Porphyromonas levii Isolated from the Uterus of Dairy Cows.</title>
        <authorList>
            <person name="Francis A.M."/>
        </authorList>
    </citation>
    <scope>NUCLEOTIDE SEQUENCE [LARGE SCALE GENOMIC DNA]</scope>
    <source>
        <strain evidence="1 2">AF5678</strain>
    </source>
</reference>
<gene>
    <name evidence="1" type="ORF">E4P47_05210</name>
</gene>
<proteinExistence type="predicted"/>
<keyword evidence="1" id="KW-0547">Nucleotide-binding</keyword>
<dbReference type="AlphaFoldDB" id="A0A4Y8WP12"/>